<feature type="region of interest" description="Disordered" evidence="3">
    <location>
        <begin position="68"/>
        <end position="105"/>
    </location>
</feature>
<dbReference type="HOGENOM" id="CLU_031309_1_1_1"/>
<feature type="compositionally biased region" description="Basic and acidic residues" evidence="3">
    <location>
        <begin position="36"/>
        <end position="45"/>
    </location>
</feature>
<evidence type="ECO:0000259" key="4">
    <source>
        <dbReference type="Pfam" id="PF16679"/>
    </source>
</evidence>
<organism evidence="5 6">
    <name type="scientific">Verruconis gallopava</name>
    <dbReference type="NCBI Taxonomy" id="253628"/>
    <lineage>
        <taxon>Eukaryota</taxon>
        <taxon>Fungi</taxon>
        <taxon>Dikarya</taxon>
        <taxon>Ascomycota</taxon>
        <taxon>Pezizomycotina</taxon>
        <taxon>Dothideomycetes</taxon>
        <taxon>Pleosporomycetidae</taxon>
        <taxon>Venturiales</taxon>
        <taxon>Sympoventuriaceae</taxon>
        <taxon>Verruconis</taxon>
    </lineage>
</organism>
<name>A0A0D1XXQ2_9PEZI</name>
<feature type="region of interest" description="Disordered" evidence="3">
    <location>
        <begin position="1"/>
        <end position="53"/>
    </location>
</feature>
<dbReference type="InterPro" id="IPR032054">
    <property type="entry name" value="Cdt1_C"/>
</dbReference>
<keyword evidence="6" id="KW-1185">Reference proteome</keyword>
<evidence type="ECO:0000256" key="2">
    <source>
        <dbReference type="ARBA" id="ARBA00023306"/>
    </source>
</evidence>
<dbReference type="InterPro" id="IPR038090">
    <property type="entry name" value="Cdt1_C_WH_dom_sf"/>
</dbReference>
<sequence>MARTQRSIQAFARISKPSGDATGLLKRKQTADEEPFEKAAKKTKFEPVNPLGTPKKVIKQVLSNLKLSTSSPSALRSSKRKRAASPEIDSLPTPVSNNDVDDESENEFPEELEDIKSLQRSFLKALSLHYAHNGCASPVDIRLLSPVITKTWGKRKVLLEDIRTCLGILHGESGVLGTTFTLSNYGNGKICLEMESRQRKRGVLAQAFDEAELNVAFDKQLEGAWEIWPQKNEVEKFIHTLPRAQILECSSYTKLKPSLAKGQQRLEQVLKPRSENVIPASERPQYRQFQACEKQATVQVEVEDEDEKALVERKDKENTTPPPPTANFRALSLLDRIQKKQELQAASLATRPTQAELDRSAALQRSEEMIQILELLATTKGPGLRASFPLPALIRSIQSSLKSPMSPEEIERCISVIGREVAPGYVEKKEFGSMKGVVVNRMFKPSAEKIRALAEAS</sequence>
<dbReference type="Pfam" id="PF26121">
    <property type="entry name" value="HTH_CDT1"/>
    <property type="match status" value="1"/>
</dbReference>
<evidence type="ECO:0000256" key="1">
    <source>
        <dbReference type="ARBA" id="ARBA00008356"/>
    </source>
</evidence>
<dbReference type="STRING" id="253628.A0A0D1XXQ2"/>
<proteinExistence type="inferred from homology"/>
<reference evidence="5 6" key="1">
    <citation type="submission" date="2015-01" db="EMBL/GenBank/DDBJ databases">
        <title>The Genome Sequence of Ochroconis gallopava CBS43764.</title>
        <authorList>
            <consortium name="The Broad Institute Genomics Platform"/>
            <person name="Cuomo C."/>
            <person name="de Hoog S."/>
            <person name="Gorbushina A."/>
            <person name="Stielow B."/>
            <person name="Teixiera M."/>
            <person name="Abouelleil A."/>
            <person name="Chapman S.B."/>
            <person name="Priest M."/>
            <person name="Young S.K."/>
            <person name="Wortman J."/>
            <person name="Nusbaum C."/>
            <person name="Birren B."/>
        </authorList>
    </citation>
    <scope>NUCLEOTIDE SEQUENCE [LARGE SCALE GENOMIC DNA]</scope>
    <source>
        <strain evidence="5 6">CBS 43764</strain>
    </source>
</reference>
<dbReference type="AlphaFoldDB" id="A0A0D1XXQ2"/>
<dbReference type="EMBL" id="KN847532">
    <property type="protein sequence ID" value="KIW07516.1"/>
    <property type="molecule type" value="Genomic_DNA"/>
</dbReference>
<dbReference type="OrthoDB" id="341730at2759"/>
<gene>
    <name evidence="5" type="ORF">PV09_01480</name>
</gene>
<keyword evidence="2" id="KW-0131">Cell cycle</keyword>
<dbReference type="Gene3D" id="1.10.10.1420">
    <property type="entry name" value="DNA replication factor Cdt1, C-terminal WH domain"/>
    <property type="match status" value="1"/>
</dbReference>
<accession>A0A0D1XXQ2</accession>
<feature type="domain" description="DNA replication factor Cdt1 C-terminal" evidence="4">
    <location>
        <begin position="332"/>
        <end position="429"/>
    </location>
</feature>
<dbReference type="InParanoid" id="A0A0D1XXQ2"/>
<dbReference type="GeneID" id="27309453"/>
<protein>
    <recommendedName>
        <fullName evidence="4">DNA replication factor Cdt1 C-terminal domain-containing protein</fullName>
    </recommendedName>
</protein>
<evidence type="ECO:0000313" key="5">
    <source>
        <dbReference type="EMBL" id="KIW07516.1"/>
    </source>
</evidence>
<evidence type="ECO:0000256" key="3">
    <source>
        <dbReference type="SAM" id="MobiDB-lite"/>
    </source>
</evidence>
<dbReference type="RefSeq" id="XP_016217385.1">
    <property type="nucleotide sequence ID" value="XM_016354373.1"/>
</dbReference>
<dbReference type="VEuPathDB" id="FungiDB:PV09_01480"/>
<dbReference type="Proteomes" id="UP000053259">
    <property type="component" value="Unassembled WGS sequence"/>
</dbReference>
<dbReference type="Pfam" id="PF16679">
    <property type="entry name" value="CDT1_C"/>
    <property type="match status" value="1"/>
</dbReference>
<comment type="similarity">
    <text evidence="1">Belongs to the Cdt1 family.</text>
</comment>
<evidence type="ECO:0000313" key="6">
    <source>
        <dbReference type="Proteomes" id="UP000053259"/>
    </source>
</evidence>